<dbReference type="Gene3D" id="3.30.70.270">
    <property type="match status" value="1"/>
</dbReference>
<dbReference type="PROSITE" id="PS50112">
    <property type="entry name" value="PAS"/>
    <property type="match status" value="1"/>
</dbReference>
<dbReference type="CDD" id="cd01948">
    <property type="entry name" value="EAL"/>
    <property type="match status" value="1"/>
</dbReference>
<dbReference type="InterPro" id="IPR035965">
    <property type="entry name" value="PAS-like_dom_sf"/>
</dbReference>
<dbReference type="InterPro" id="IPR029787">
    <property type="entry name" value="Nucleotide_cyclase"/>
</dbReference>
<proteinExistence type="predicted"/>
<name>A0ABM6GE30_9BACT</name>
<feature type="domain" description="EAL" evidence="3">
    <location>
        <begin position="575"/>
        <end position="819"/>
    </location>
</feature>
<keyword evidence="6" id="KW-1185">Reference proteome</keyword>
<organism evidence="5 6">
    <name type="scientific">Thermosipho melanesiensis</name>
    <dbReference type="NCBI Taxonomy" id="46541"/>
    <lineage>
        <taxon>Bacteria</taxon>
        <taxon>Thermotogati</taxon>
        <taxon>Thermotogota</taxon>
        <taxon>Thermotogae</taxon>
        <taxon>Thermotogales</taxon>
        <taxon>Fervidobacteriaceae</taxon>
        <taxon>Thermosipho</taxon>
    </lineage>
</organism>
<dbReference type="InterPro" id="IPR000014">
    <property type="entry name" value="PAS"/>
</dbReference>
<feature type="transmembrane region" description="Helical" evidence="1">
    <location>
        <begin position="142"/>
        <end position="165"/>
    </location>
</feature>
<dbReference type="RefSeq" id="WP_012056974.1">
    <property type="nucleotide sequence ID" value="NZ_CP007389.1"/>
</dbReference>
<dbReference type="Pfam" id="PF00563">
    <property type="entry name" value="EAL"/>
    <property type="match status" value="1"/>
</dbReference>
<dbReference type="Gene3D" id="3.20.20.450">
    <property type="entry name" value="EAL domain"/>
    <property type="match status" value="1"/>
</dbReference>
<dbReference type="SUPFAM" id="SSF55073">
    <property type="entry name" value="Nucleotide cyclase"/>
    <property type="match status" value="1"/>
</dbReference>
<dbReference type="SMART" id="SM00091">
    <property type="entry name" value="PAS"/>
    <property type="match status" value="2"/>
</dbReference>
<dbReference type="InterPro" id="IPR000160">
    <property type="entry name" value="GGDEF_dom"/>
</dbReference>
<dbReference type="Proteomes" id="UP000185490">
    <property type="component" value="Chromosome"/>
</dbReference>
<keyword evidence="1" id="KW-0812">Transmembrane</keyword>
<dbReference type="Pfam" id="PF13426">
    <property type="entry name" value="PAS_9"/>
    <property type="match status" value="2"/>
</dbReference>
<dbReference type="InterPro" id="IPR043128">
    <property type="entry name" value="Rev_trsase/Diguanyl_cyclase"/>
</dbReference>
<keyword evidence="1" id="KW-1133">Transmembrane helix</keyword>
<protein>
    <submittedName>
        <fullName evidence="5">Diguanylate cyclase</fullName>
    </submittedName>
</protein>
<dbReference type="Gene3D" id="3.30.450.20">
    <property type="entry name" value="PAS domain"/>
    <property type="match status" value="1"/>
</dbReference>
<dbReference type="PROSITE" id="PS50883">
    <property type="entry name" value="EAL"/>
    <property type="match status" value="1"/>
</dbReference>
<dbReference type="PANTHER" id="PTHR33121:SF70">
    <property type="entry name" value="SIGNALING PROTEIN YKOW"/>
    <property type="match status" value="1"/>
</dbReference>
<evidence type="ECO:0000259" key="3">
    <source>
        <dbReference type="PROSITE" id="PS50883"/>
    </source>
</evidence>
<keyword evidence="1" id="KW-0472">Membrane</keyword>
<dbReference type="PROSITE" id="PS50887">
    <property type="entry name" value="GGDEF"/>
    <property type="match status" value="1"/>
</dbReference>
<dbReference type="InterPro" id="IPR050706">
    <property type="entry name" value="Cyclic-di-GMP_PDE-like"/>
</dbReference>
<feature type="transmembrane region" description="Helical" evidence="1">
    <location>
        <begin position="28"/>
        <end position="44"/>
    </location>
</feature>
<feature type="transmembrane region" description="Helical" evidence="1">
    <location>
        <begin position="86"/>
        <end position="102"/>
    </location>
</feature>
<evidence type="ECO:0000259" key="2">
    <source>
        <dbReference type="PROSITE" id="PS50112"/>
    </source>
</evidence>
<dbReference type="SUPFAM" id="SSF141868">
    <property type="entry name" value="EAL domain-like"/>
    <property type="match status" value="1"/>
</dbReference>
<dbReference type="NCBIfam" id="TIGR00254">
    <property type="entry name" value="GGDEF"/>
    <property type="match status" value="1"/>
</dbReference>
<dbReference type="CDD" id="cd00130">
    <property type="entry name" value="PAS"/>
    <property type="match status" value="1"/>
</dbReference>
<sequence length="819" mass="96092">MDYFALFLSLVLILHLYERNLHKVTKAFLHISFILFIISLLEVLKRRFNIFPIQLIEDIIGLTLIPSFYAFSEDFLGKKRNPKKRLFISIPVFILILPNFFSNKKVDLLFNNKILGTLFLIYTITILVASFRNLIKAEVKKAVKYVIVSIFSILFVYISIEILFLKFNTTHVTFFTVLSFLISEFVLIRKSWLSSLEEIKQKLLMTLSDGIILVDKKGYVMDLNETASKIIRLDFNNIVNKTLSKNFDEGEIIFQNESYYMVKKIPFEDGTAYFFRDVTKEMEFSKKHNIADKLFSTLFKNIPDGVAIITPKGKIIDCNKQFTKLFGLKRLENLETIVPPLLKQESKLLILEVLKNGYATYETIRRSKDGKEIYVKIKAIKFEIDDKVFIYTIYTDISKEKTLSEQLTKLIEKDPLTNTYNKTYITKQIKYLSNIFFHSLIFVDIKDFKWINSIKGYKYGNELLRNIAAKLMDFVSEEKIDAIISRAQNDEFWILIKDIDIDSQKAYQKNKKLIEKIKQKLSTFEQKFYIGSHLFKNSEDLEEIIRKTTLALSKSKDVEMEIVYSKEMEEQVIKEVTKEIQIKQAIKNRDFIPFLQPISKENMEIVGAEMLLRWEKEGKIIPPSDFLDYIERSGQIHEISLQVFEKTMEFLKKHPNLKFIDVNISPIQLKDKNFFDEYLKIIEKFNISPKKIAFEITENLFLSYDEQVKENISKIKKEGIKLCLDDFGTGYSSLSYLRNLPFDMLKIDREFIKNIDNERNTNLLKAIYSICETFNLTPIPEGVETVKQLEILSMIGFKLFQGYYFGKPMSLEEFEKIVS</sequence>
<evidence type="ECO:0000259" key="4">
    <source>
        <dbReference type="PROSITE" id="PS50887"/>
    </source>
</evidence>
<dbReference type="InterPro" id="IPR001633">
    <property type="entry name" value="EAL_dom"/>
</dbReference>
<reference evidence="5 6" key="1">
    <citation type="submission" date="2014-02" db="EMBL/GenBank/DDBJ databases">
        <title>Diversity of Thermotogales isolates from hydrothermal vents.</title>
        <authorList>
            <person name="Haverkamp T.H.A."/>
            <person name="Lossouarn J."/>
            <person name="Geslin C."/>
            <person name="Nesbo C.L."/>
        </authorList>
    </citation>
    <scope>NUCLEOTIDE SEQUENCE [LARGE SCALE GENOMIC DNA]</scope>
    <source>
        <strain evidence="5 6">431</strain>
    </source>
</reference>
<accession>A0ABM6GE30</accession>
<dbReference type="NCBIfam" id="TIGR00229">
    <property type="entry name" value="sensory_box"/>
    <property type="match status" value="1"/>
</dbReference>
<feature type="domain" description="GGDEF" evidence="4">
    <location>
        <begin position="436"/>
        <end position="568"/>
    </location>
</feature>
<feature type="transmembrane region" description="Helical" evidence="1">
    <location>
        <begin position="114"/>
        <end position="135"/>
    </location>
</feature>
<evidence type="ECO:0000256" key="1">
    <source>
        <dbReference type="SAM" id="Phobius"/>
    </source>
</evidence>
<dbReference type="SMART" id="SM00052">
    <property type="entry name" value="EAL"/>
    <property type="match status" value="1"/>
</dbReference>
<dbReference type="SUPFAM" id="SSF55785">
    <property type="entry name" value="PYP-like sensor domain (PAS domain)"/>
    <property type="match status" value="1"/>
</dbReference>
<dbReference type="PANTHER" id="PTHR33121">
    <property type="entry name" value="CYCLIC DI-GMP PHOSPHODIESTERASE PDEF"/>
    <property type="match status" value="1"/>
</dbReference>
<gene>
    <name evidence="5" type="ORF">BW47_04050</name>
</gene>
<evidence type="ECO:0000313" key="5">
    <source>
        <dbReference type="EMBL" id="APT73753.1"/>
    </source>
</evidence>
<dbReference type="Pfam" id="PF00990">
    <property type="entry name" value="GGDEF"/>
    <property type="match status" value="1"/>
</dbReference>
<dbReference type="EMBL" id="CP007389">
    <property type="protein sequence ID" value="APT73753.1"/>
    <property type="molecule type" value="Genomic_DNA"/>
</dbReference>
<feature type="domain" description="PAS" evidence="2">
    <location>
        <begin position="291"/>
        <end position="332"/>
    </location>
</feature>
<evidence type="ECO:0000313" key="6">
    <source>
        <dbReference type="Proteomes" id="UP000185490"/>
    </source>
</evidence>
<dbReference type="SMART" id="SM00267">
    <property type="entry name" value="GGDEF"/>
    <property type="match status" value="1"/>
</dbReference>
<dbReference type="InterPro" id="IPR035919">
    <property type="entry name" value="EAL_sf"/>
</dbReference>